<evidence type="ECO:0000313" key="2">
    <source>
        <dbReference type="Proteomes" id="UP001597138"/>
    </source>
</evidence>
<organism evidence="1 2">
    <name type="scientific">Flavobacterium artemisiae</name>
    <dbReference type="NCBI Taxonomy" id="2126556"/>
    <lineage>
        <taxon>Bacteria</taxon>
        <taxon>Pseudomonadati</taxon>
        <taxon>Bacteroidota</taxon>
        <taxon>Flavobacteriia</taxon>
        <taxon>Flavobacteriales</taxon>
        <taxon>Flavobacteriaceae</taxon>
        <taxon>Flavobacterium</taxon>
    </lineage>
</organism>
<gene>
    <name evidence="1" type="ORF">ACFSC2_07395</name>
</gene>
<evidence type="ECO:0008006" key="3">
    <source>
        <dbReference type="Google" id="ProtNLM"/>
    </source>
</evidence>
<accession>A0ABW4HBU3</accession>
<keyword evidence="2" id="KW-1185">Reference proteome</keyword>
<name>A0ABW4HBU3_9FLAO</name>
<sequence length="51" mass="6152">MFKKISKTKEVKKFVAQDVQKLTVKELKQTMGGYQEPILCYDEFRNRYYPC</sequence>
<reference evidence="2" key="1">
    <citation type="journal article" date="2019" name="Int. J. Syst. Evol. Microbiol.">
        <title>The Global Catalogue of Microorganisms (GCM) 10K type strain sequencing project: providing services to taxonomists for standard genome sequencing and annotation.</title>
        <authorList>
            <consortium name="The Broad Institute Genomics Platform"/>
            <consortium name="The Broad Institute Genome Sequencing Center for Infectious Disease"/>
            <person name="Wu L."/>
            <person name="Ma J."/>
        </authorList>
    </citation>
    <scope>NUCLEOTIDE SEQUENCE [LARGE SCALE GENOMIC DNA]</scope>
    <source>
        <strain evidence="2">CCUG 70865</strain>
    </source>
</reference>
<proteinExistence type="predicted"/>
<dbReference type="Proteomes" id="UP001597138">
    <property type="component" value="Unassembled WGS sequence"/>
</dbReference>
<comment type="caution">
    <text evidence="1">The sequence shown here is derived from an EMBL/GenBank/DDBJ whole genome shotgun (WGS) entry which is preliminary data.</text>
</comment>
<evidence type="ECO:0000313" key="1">
    <source>
        <dbReference type="EMBL" id="MFD1602555.1"/>
    </source>
</evidence>
<dbReference type="RefSeq" id="WP_379816750.1">
    <property type="nucleotide sequence ID" value="NZ_JBHUDZ010000007.1"/>
</dbReference>
<protein>
    <recommendedName>
        <fullName evidence="3">Bacteriocin-type signal sequence-containing protein</fullName>
    </recommendedName>
</protein>
<dbReference type="EMBL" id="JBHUDZ010000007">
    <property type="protein sequence ID" value="MFD1602555.1"/>
    <property type="molecule type" value="Genomic_DNA"/>
</dbReference>